<dbReference type="PANTHER" id="PTHR46135:SF3">
    <property type="entry name" value="NME_NM23 FAMILY MEMBER 8"/>
    <property type="match status" value="1"/>
</dbReference>
<dbReference type="OrthoDB" id="10263751at2759"/>
<evidence type="ECO:0000259" key="2">
    <source>
        <dbReference type="Pfam" id="PF00085"/>
    </source>
</evidence>
<evidence type="ECO:0000256" key="1">
    <source>
        <dbReference type="SAM" id="MobiDB-lite"/>
    </source>
</evidence>
<dbReference type="CDD" id="cd02948">
    <property type="entry name" value="TRX_NDPK"/>
    <property type="match status" value="1"/>
</dbReference>
<feature type="domain" description="DUF4746" evidence="3">
    <location>
        <begin position="253"/>
        <end position="545"/>
    </location>
</feature>
<name>A0A7R8YT89_HERIL</name>
<keyword evidence="5" id="KW-1185">Reference proteome</keyword>
<dbReference type="InParanoid" id="A0A7R8YT89"/>
<feature type="region of interest" description="Disordered" evidence="1">
    <location>
        <begin position="319"/>
        <end position="391"/>
    </location>
</feature>
<sequence length="684" mass="75531">MHQIEQTSRRRRTSRSATKFGGQQQLQADIQNDEEFDKFLDRKGLLVMDVYTEWCGPCLAMVGSLKKIKLELGGDNLQLAICKSDTIQALERFRNKSEPTWLFASHGKIVNIMFGTNVPKLMQLIAKELEIEMAYVENRGPRTFYEAGELLPIEEERLSIIMAAENEALRIEKEEADRKRREYLKFVTDEIITNLPECGVTIFGPHVNRDIFKKVSEQAEDLGLSCRDRRVTQIVPENIEVLHFQCENPLDEDVLDYMFNKDVLICMWKMEKPDVIIEEALQTLTDNLTKPQPVYDDYGMVIPDQNIPPMIQEFEIEPAKEKSAAEAKKEESAIEAPSDELDLPEMGLQMASLEDTEAPPEEGEGPVQEDEKAEPVPEKSKSDAVAKPSETSESAVKVIIPGVWTPSNKVTNAAAIYVYFRTQTDPFLPPDPVPDPPHLAIAFEAYKRKDVFEICEQYQDAILSYGYFSNSDPEKAKLIANSTAKYEARSQNVEDKLVLKVAKVTSHAILALSAHGPTHVSQNTVAGKRECRKFFPEGYKTGEDEALESTSQLDAGEKKKKKKKKKAEPSEVGTLVSDQEITQENLDGEGEEELGEEQLAGDDADAACEGDVCPLRAAAEDGPPQEAAGEENTAPEIAVQDAAVPPTTVSTGTAPPATTPEGATVPATPSKTSAAPSGAPEATA</sequence>
<protein>
    <submittedName>
        <fullName evidence="4">Uncharacterized protein</fullName>
    </submittedName>
</protein>
<dbReference type="InterPro" id="IPR036249">
    <property type="entry name" value="Thioredoxin-like_sf"/>
</dbReference>
<dbReference type="Pfam" id="PF00085">
    <property type="entry name" value="Thioredoxin"/>
    <property type="match status" value="1"/>
</dbReference>
<feature type="compositionally biased region" description="Basic and acidic residues" evidence="1">
    <location>
        <begin position="369"/>
        <end position="384"/>
    </location>
</feature>
<evidence type="ECO:0000313" key="4">
    <source>
        <dbReference type="EMBL" id="CAD7081434.1"/>
    </source>
</evidence>
<dbReference type="SUPFAM" id="SSF52833">
    <property type="entry name" value="Thioredoxin-like"/>
    <property type="match status" value="1"/>
</dbReference>
<proteinExistence type="predicted"/>
<reference evidence="4 5" key="1">
    <citation type="submission" date="2020-11" db="EMBL/GenBank/DDBJ databases">
        <authorList>
            <person name="Wallbank WR R."/>
            <person name="Pardo Diaz C."/>
            <person name="Kozak K."/>
            <person name="Martin S."/>
            <person name="Jiggins C."/>
            <person name="Moest M."/>
            <person name="Warren A I."/>
            <person name="Generalovic N T."/>
            <person name="Byers J.R.P. K."/>
            <person name="Montejo-Kovacevich G."/>
            <person name="Yen C E."/>
        </authorList>
    </citation>
    <scope>NUCLEOTIDE SEQUENCE [LARGE SCALE GENOMIC DNA]</scope>
</reference>
<dbReference type="Proteomes" id="UP000594454">
    <property type="component" value="Chromosome 2"/>
</dbReference>
<dbReference type="InterPro" id="IPR051766">
    <property type="entry name" value="TXND_domain-containing"/>
</dbReference>
<feature type="compositionally biased region" description="Basic and acidic residues" evidence="1">
    <location>
        <begin position="319"/>
        <end position="332"/>
    </location>
</feature>
<dbReference type="Gene3D" id="3.40.30.10">
    <property type="entry name" value="Glutaredoxin"/>
    <property type="match status" value="1"/>
</dbReference>
<dbReference type="AlphaFoldDB" id="A0A7R8YT89"/>
<dbReference type="EMBL" id="LR899010">
    <property type="protein sequence ID" value="CAD7081434.1"/>
    <property type="molecule type" value="Genomic_DNA"/>
</dbReference>
<evidence type="ECO:0000259" key="3">
    <source>
        <dbReference type="Pfam" id="PF15928"/>
    </source>
</evidence>
<accession>A0A7R8YT89</accession>
<dbReference type="InterPro" id="IPR013766">
    <property type="entry name" value="Thioredoxin_domain"/>
</dbReference>
<feature type="compositionally biased region" description="Acidic residues" evidence="1">
    <location>
        <begin position="586"/>
        <end position="608"/>
    </location>
</feature>
<dbReference type="Pfam" id="PF15928">
    <property type="entry name" value="DUF4746"/>
    <property type="match status" value="1"/>
</dbReference>
<feature type="domain" description="Thioredoxin" evidence="2">
    <location>
        <begin position="31"/>
        <end position="125"/>
    </location>
</feature>
<gene>
    <name evidence="4" type="ORF">HERILL_LOCUS4539</name>
</gene>
<organism evidence="4 5">
    <name type="scientific">Hermetia illucens</name>
    <name type="common">Black soldier fly</name>
    <dbReference type="NCBI Taxonomy" id="343691"/>
    <lineage>
        <taxon>Eukaryota</taxon>
        <taxon>Metazoa</taxon>
        <taxon>Ecdysozoa</taxon>
        <taxon>Arthropoda</taxon>
        <taxon>Hexapoda</taxon>
        <taxon>Insecta</taxon>
        <taxon>Pterygota</taxon>
        <taxon>Neoptera</taxon>
        <taxon>Endopterygota</taxon>
        <taxon>Diptera</taxon>
        <taxon>Brachycera</taxon>
        <taxon>Stratiomyomorpha</taxon>
        <taxon>Stratiomyidae</taxon>
        <taxon>Hermetiinae</taxon>
        <taxon>Hermetia</taxon>
    </lineage>
</organism>
<dbReference type="InterPro" id="IPR017937">
    <property type="entry name" value="Thioredoxin_CS"/>
</dbReference>
<dbReference type="InterPro" id="IPR031827">
    <property type="entry name" value="DUF4746"/>
</dbReference>
<feature type="region of interest" description="Disordered" evidence="1">
    <location>
        <begin position="545"/>
        <end position="684"/>
    </location>
</feature>
<feature type="compositionally biased region" description="Low complexity" evidence="1">
    <location>
        <begin position="642"/>
        <end position="669"/>
    </location>
</feature>
<feature type="compositionally biased region" description="Acidic residues" evidence="1">
    <location>
        <begin position="354"/>
        <end position="368"/>
    </location>
</feature>
<feature type="region of interest" description="Disordered" evidence="1">
    <location>
        <begin position="1"/>
        <end position="24"/>
    </location>
</feature>
<evidence type="ECO:0000313" key="5">
    <source>
        <dbReference type="Proteomes" id="UP000594454"/>
    </source>
</evidence>
<dbReference type="PROSITE" id="PS00194">
    <property type="entry name" value="THIOREDOXIN_1"/>
    <property type="match status" value="1"/>
</dbReference>
<dbReference type="PANTHER" id="PTHR46135">
    <property type="entry name" value="NME/NM23 FAMILY MEMBER 8"/>
    <property type="match status" value="1"/>
</dbReference>